<dbReference type="EMBL" id="JAWWNJ010000067">
    <property type="protein sequence ID" value="KAK7008381.1"/>
    <property type="molecule type" value="Genomic_DNA"/>
</dbReference>
<comment type="caution">
    <text evidence="3">The sequence shown here is derived from an EMBL/GenBank/DDBJ whole genome shotgun (WGS) entry which is preliminary data.</text>
</comment>
<proteinExistence type="predicted"/>
<keyword evidence="4" id="KW-1185">Reference proteome</keyword>
<evidence type="ECO:0000313" key="3">
    <source>
        <dbReference type="EMBL" id="KAK7008381.1"/>
    </source>
</evidence>
<evidence type="ECO:0000313" key="4">
    <source>
        <dbReference type="Proteomes" id="UP001362999"/>
    </source>
</evidence>
<gene>
    <name evidence="3" type="ORF">R3P38DRAFT_3210473</name>
</gene>
<reference evidence="3 4" key="1">
    <citation type="journal article" date="2024" name="J Genomics">
        <title>Draft genome sequencing and assembly of Favolaschia claudopus CIRM-BRFM 2984 isolated from oak limbs.</title>
        <authorList>
            <person name="Navarro D."/>
            <person name="Drula E."/>
            <person name="Chaduli D."/>
            <person name="Cazenave R."/>
            <person name="Ahrendt S."/>
            <person name="Wang J."/>
            <person name="Lipzen A."/>
            <person name="Daum C."/>
            <person name="Barry K."/>
            <person name="Grigoriev I.V."/>
            <person name="Favel A."/>
            <person name="Rosso M.N."/>
            <person name="Martin F."/>
        </authorList>
    </citation>
    <scope>NUCLEOTIDE SEQUENCE [LARGE SCALE GENOMIC DNA]</scope>
    <source>
        <strain evidence="3 4">CIRM-BRFM 2984</strain>
    </source>
</reference>
<protein>
    <submittedName>
        <fullName evidence="3">Uncharacterized protein</fullName>
    </submittedName>
</protein>
<feature type="region of interest" description="Disordered" evidence="2">
    <location>
        <begin position="38"/>
        <end position="70"/>
    </location>
</feature>
<organism evidence="3 4">
    <name type="scientific">Favolaschia claudopus</name>
    <dbReference type="NCBI Taxonomy" id="2862362"/>
    <lineage>
        <taxon>Eukaryota</taxon>
        <taxon>Fungi</taxon>
        <taxon>Dikarya</taxon>
        <taxon>Basidiomycota</taxon>
        <taxon>Agaricomycotina</taxon>
        <taxon>Agaricomycetes</taxon>
        <taxon>Agaricomycetidae</taxon>
        <taxon>Agaricales</taxon>
        <taxon>Marasmiineae</taxon>
        <taxon>Mycenaceae</taxon>
        <taxon>Favolaschia</taxon>
    </lineage>
</organism>
<dbReference type="AlphaFoldDB" id="A0AAW0AG93"/>
<name>A0AAW0AG93_9AGAR</name>
<evidence type="ECO:0000256" key="1">
    <source>
        <dbReference type="SAM" id="Coils"/>
    </source>
</evidence>
<feature type="coiled-coil region" evidence="1">
    <location>
        <begin position="128"/>
        <end position="155"/>
    </location>
</feature>
<sequence>MPQNRKTYIFLLPLTPAHEVHNPEVLPLINEDSFVEPLTPEDFDEQMESTESGEESQSDEEAEKTPTVFDADNGLGIDCIPTSNSFTGIKQLQKSIDGVCVKDNHDDAGDSKIAQAAAALHHAELDSLFIVTAELDKISAEINELREKVLEIAKSIQFKMDSGSKKCD</sequence>
<feature type="compositionally biased region" description="Acidic residues" evidence="2">
    <location>
        <begin position="39"/>
        <end position="62"/>
    </location>
</feature>
<evidence type="ECO:0000256" key="2">
    <source>
        <dbReference type="SAM" id="MobiDB-lite"/>
    </source>
</evidence>
<accession>A0AAW0AG93</accession>
<keyword evidence="1" id="KW-0175">Coiled coil</keyword>
<dbReference type="Proteomes" id="UP001362999">
    <property type="component" value="Unassembled WGS sequence"/>
</dbReference>